<reference evidence="3" key="2">
    <citation type="submission" date="2015-01" db="EMBL/GenBank/DDBJ databases">
        <title>Evolutionary Origins and Diversification of the Mycorrhizal Mutualists.</title>
        <authorList>
            <consortium name="DOE Joint Genome Institute"/>
            <consortium name="Mycorrhizal Genomics Consortium"/>
            <person name="Kohler A."/>
            <person name="Kuo A."/>
            <person name="Nagy L.G."/>
            <person name="Floudas D."/>
            <person name="Copeland A."/>
            <person name="Barry K.W."/>
            <person name="Cichocki N."/>
            <person name="Veneault-Fourrey C."/>
            <person name="LaButti K."/>
            <person name="Lindquist E.A."/>
            <person name="Lipzen A."/>
            <person name="Lundell T."/>
            <person name="Morin E."/>
            <person name="Murat C."/>
            <person name="Riley R."/>
            <person name="Ohm R."/>
            <person name="Sun H."/>
            <person name="Tunlid A."/>
            <person name="Henrissat B."/>
            <person name="Grigoriev I.V."/>
            <person name="Hibbett D.S."/>
            <person name="Martin F."/>
        </authorList>
    </citation>
    <scope>NUCLEOTIDE SEQUENCE [LARGE SCALE GENOMIC DNA]</scope>
    <source>
        <strain evidence="3">F 1598</strain>
    </source>
</reference>
<protein>
    <submittedName>
        <fullName evidence="2">Uncharacterized protein</fullName>
    </submittedName>
</protein>
<accession>A0A0C3BYD6</accession>
<dbReference type="InParanoid" id="A0A0C3BYD6"/>
<gene>
    <name evidence="2" type="ORF">PILCRDRAFT_714</name>
</gene>
<name>A0A0C3BYD6_PILCF</name>
<feature type="region of interest" description="Disordered" evidence="1">
    <location>
        <begin position="26"/>
        <end position="47"/>
    </location>
</feature>
<dbReference type="HOGENOM" id="CLU_2498635_0_0_1"/>
<keyword evidence="3" id="KW-1185">Reference proteome</keyword>
<evidence type="ECO:0000313" key="2">
    <source>
        <dbReference type="EMBL" id="KIM91558.1"/>
    </source>
</evidence>
<reference evidence="2 3" key="1">
    <citation type="submission" date="2014-04" db="EMBL/GenBank/DDBJ databases">
        <authorList>
            <consortium name="DOE Joint Genome Institute"/>
            <person name="Kuo A."/>
            <person name="Tarkka M."/>
            <person name="Buscot F."/>
            <person name="Kohler A."/>
            <person name="Nagy L.G."/>
            <person name="Floudas D."/>
            <person name="Copeland A."/>
            <person name="Barry K.W."/>
            <person name="Cichocki N."/>
            <person name="Veneault-Fourrey C."/>
            <person name="LaButti K."/>
            <person name="Lindquist E.A."/>
            <person name="Lipzen A."/>
            <person name="Lundell T."/>
            <person name="Morin E."/>
            <person name="Murat C."/>
            <person name="Sun H."/>
            <person name="Tunlid A."/>
            <person name="Henrissat B."/>
            <person name="Grigoriev I.V."/>
            <person name="Hibbett D.S."/>
            <person name="Martin F."/>
            <person name="Nordberg H.P."/>
            <person name="Cantor M.N."/>
            <person name="Hua S.X."/>
        </authorList>
    </citation>
    <scope>NUCLEOTIDE SEQUENCE [LARGE SCALE GENOMIC DNA]</scope>
    <source>
        <strain evidence="2 3">F 1598</strain>
    </source>
</reference>
<dbReference type="AlphaFoldDB" id="A0A0C3BYD6"/>
<dbReference type="EMBL" id="KN832971">
    <property type="protein sequence ID" value="KIM91558.1"/>
    <property type="molecule type" value="Genomic_DNA"/>
</dbReference>
<feature type="compositionally biased region" description="Basic and acidic residues" evidence="1">
    <location>
        <begin position="38"/>
        <end position="47"/>
    </location>
</feature>
<dbReference type="Proteomes" id="UP000054166">
    <property type="component" value="Unassembled WGS sequence"/>
</dbReference>
<evidence type="ECO:0000313" key="3">
    <source>
        <dbReference type="Proteomes" id="UP000054166"/>
    </source>
</evidence>
<sequence>MVTDVESNLRITAVIDWELSSTLPTFSNVRDQPPSDKFMGEAEASKDPEGDQVLSRAFANYRGVYLFEQVLAYVFWDDADKEFSVH</sequence>
<organism evidence="2 3">
    <name type="scientific">Piloderma croceum (strain F 1598)</name>
    <dbReference type="NCBI Taxonomy" id="765440"/>
    <lineage>
        <taxon>Eukaryota</taxon>
        <taxon>Fungi</taxon>
        <taxon>Dikarya</taxon>
        <taxon>Basidiomycota</taxon>
        <taxon>Agaricomycotina</taxon>
        <taxon>Agaricomycetes</taxon>
        <taxon>Agaricomycetidae</taxon>
        <taxon>Atheliales</taxon>
        <taxon>Atheliaceae</taxon>
        <taxon>Piloderma</taxon>
    </lineage>
</organism>
<evidence type="ECO:0000256" key="1">
    <source>
        <dbReference type="SAM" id="MobiDB-lite"/>
    </source>
</evidence>
<proteinExistence type="predicted"/>